<dbReference type="WBParaSite" id="HDID_0001020401-mRNA-1">
    <property type="protein sequence ID" value="HDID_0001020401-mRNA-1"/>
    <property type="gene ID" value="HDID_0001020401"/>
</dbReference>
<dbReference type="AlphaFoldDB" id="A0A0R3SWW9"/>
<accession>A0A0R3SWW9</accession>
<reference evidence="3" key="1">
    <citation type="submission" date="2017-02" db="UniProtKB">
        <authorList>
            <consortium name="WormBaseParasite"/>
        </authorList>
    </citation>
    <scope>IDENTIFICATION</scope>
</reference>
<dbReference type="Proteomes" id="UP000274504">
    <property type="component" value="Unassembled WGS sequence"/>
</dbReference>
<evidence type="ECO:0000313" key="3">
    <source>
        <dbReference type="WBParaSite" id="HDID_0001020401-mRNA-1"/>
    </source>
</evidence>
<dbReference type="EMBL" id="UYSG01011567">
    <property type="protein sequence ID" value="VDL62876.1"/>
    <property type="molecule type" value="Genomic_DNA"/>
</dbReference>
<evidence type="ECO:0000313" key="2">
    <source>
        <dbReference type="Proteomes" id="UP000274504"/>
    </source>
</evidence>
<gene>
    <name evidence="1" type="ORF">HDID_LOCUS10202</name>
</gene>
<reference evidence="1 2" key="2">
    <citation type="submission" date="2018-11" db="EMBL/GenBank/DDBJ databases">
        <authorList>
            <consortium name="Pathogen Informatics"/>
        </authorList>
    </citation>
    <scope>NUCLEOTIDE SEQUENCE [LARGE SCALE GENOMIC DNA]</scope>
</reference>
<proteinExistence type="predicted"/>
<name>A0A0R3SWW9_HYMDI</name>
<sequence>MCRNNHEFRKICIQSLKDKVPITIWFSKRPIEVPHFHFDLQSSCYAEIRLRLLFFLRSEPDVKSSRICCRTVNRNGVHSQDTAFAEDVTIGQSALSEDVAARIVTKVVTMKTSAENLLRAVQLLLFNSRYQIFPGFGNN</sequence>
<organism evidence="3">
    <name type="scientific">Hymenolepis diminuta</name>
    <name type="common">Rat tapeworm</name>
    <dbReference type="NCBI Taxonomy" id="6216"/>
    <lineage>
        <taxon>Eukaryota</taxon>
        <taxon>Metazoa</taxon>
        <taxon>Spiralia</taxon>
        <taxon>Lophotrochozoa</taxon>
        <taxon>Platyhelminthes</taxon>
        <taxon>Cestoda</taxon>
        <taxon>Eucestoda</taxon>
        <taxon>Cyclophyllidea</taxon>
        <taxon>Hymenolepididae</taxon>
        <taxon>Hymenolepis</taxon>
    </lineage>
</organism>
<evidence type="ECO:0000313" key="1">
    <source>
        <dbReference type="EMBL" id="VDL62876.1"/>
    </source>
</evidence>
<protein>
    <submittedName>
        <fullName evidence="1 3">Uncharacterized protein</fullName>
    </submittedName>
</protein>